<dbReference type="Proteomes" id="UP001596514">
    <property type="component" value="Unassembled WGS sequence"/>
</dbReference>
<dbReference type="RefSeq" id="WP_343965623.1">
    <property type="nucleotide sequence ID" value="NZ_BAAAGK010000034.1"/>
</dbReference>
<sequence length="164" mass="17300">MVFLVALIVLTFALALLNLLLTYGIIRRLNLSHPALADVKPLLPDEDIGDFETATTRGKSLSGAQLRGTTTVGFFTPGCQPCEEKLPAFVEFAQANIGNALAVIVANSSAEADPMVARTEKFADVVVEPYGGPVCSAFAITGTPVVMTLNERRVVQIGLPAKAA</sequence>
<evidence type="ECO:0000313" key="1">
    <source>
        <dbReference type="EMBL" id="MFC7605587.1"/>
    </source>
</evidence>
<evidence type="ECO:0008006" key="3">
    <source>
        <dbReference type="Google" id="ProtNLM"/>
    </source>
</evidence>
<comment type="caution">
    <text evidence="1">The sequence shown here is derived from an EMBL/GenBank/DDBJ whole genome shotgun (WGS) entry which is preliminary data.</text>
</comment>
<evidence type="ECO:0000313" key="2">
    <source>
        <dbReference type="Proteomes" id="UP001596514"/>
    </source>
</evidence>
<dbReference type="InterPro" id="IPR036249">
    <property type="entry name" value="Thioredoxin-like_sf"/>
</dbReference>
<proteinExistence type="predicted"/>
<dbReference type="Gene3D" id="3.40.30.10">
    <property type="entry name" value="Glutaredoxin"/>
    <property type="match status" value="1"/>
</dbReference>
<dbReference type="EMBL" id="JBHTEE010000001">
    <property type="protein sequence ID" value="MFC7605587.1"/>
    <property type="molecule type" value="Genomic_DNA"/>
</dbReference>
<dbReference type="SUPFAM" id="SSF52833">
    <property type="entry name" value="Thioredoxin-like"/>
    <property type="match status" value="1"/>
</dbReference>
<gene>
    <name evidence="1" type="ORF">ACFQVD_36355</name>
</gene>
<reference evidence="2" key="1">
    <citation type="journal article" date="2019" name="Int. J. Syst. Evol. Microbiol.">
        <title>The Global Catalogue of Microorganisms (GCM) 10K type strain sequencing project: providing services to taxonomists for standard genome sequencing and annotation.</title>
        <authorList>
            <consortium name="The Broad Institute Genomics Platform"/>
            <consortium name="The Broad Institute Genome Sequencing Center for Infectious Disease"/>
            <person name="Wu L."/>
            <person name="Ma J."/>
        </authorList>
    </citation>
    <scope>NUCLEOTIDE SEQUENCE [LARGE SCALE GENOMIC DNA]</scope>
    <source>
        <strain evidence="2">JCM 10083</strain>
    </source>
</reference>
<name>A0ABW2TBE5_9ACTN</name>
<keyword evidence="2" id="KW-1185">Reference proteome</keyword>
<protein>
    <recommendedName>
        <fullName evidence="3">Thioredoxin domain-containing protein</fullName>
    </recommendedName>
</protein>
<organism evidence="1 2">
    <name type="scientific">Streptosporangium amethystogenes subsp. fukuiense</name>
    <dbReference type="NCBI Taxonomy" id="698418"/>
    <lineage>
        <taxon>Bacteria</taxon>
        <taxon>Bacillati</taxon>
        <taxon>Actinomycetota</taxon>
        <taxon>Actinomycetes</taxon>
        <taxon>Streptosporangiales</taxon>
        <taxon>Streptosporangiaceae</taxon>
        <taxon>Streptosporangium</taxon>
    </lineage>
</organism>
<accession>A0ABW2TBE5</accession>